<keyword evidence="4" id="KW-0472">Membrane</keyword>
<dbReference type="CDD" id="cd16495">
    <property type="entry name" value="RING_CH-C4HC3_MARCH"/>
    <property type="match status" value="1"/>
</dbReference>
<dbReference type="PANTHER" id="PTHR46347:SF1">
    <property type="entry name" value="RING_FYVE_PHD ZINC FINGER SUPERFAMILY PROTEIN"/>
    <property type="match status" value="1"/>
</dbReference>
<accession>A0A814ZCW3</accession>
<evidence type="ECO:0000256" key="2">
    <source>
        <dbReference type="ARBA" id="ARBA00022771"/>
    </source>
</evidence>
<dbReference type="AlphaFoldDB" id="A0A814ZCW3"/>
<evidence type="ECO:0000256" key="1">
    <source>
        <dbReference type="ARBA" id="ARBA00022723"/>
    </source>
</evidence>
<evidence type="ECO:0000313" key="6">
    <source>
        <dbReference type="EMBL" id="CAF1223756.1"/>
    </source>
</evidence>
<dbReference type="PROSITE" id="PS51292">
    <property type="entry name" value="ZF_RING_CH"/>
    <property type="match status" value="1"/>
</dbReference>
<evidence type="ECO:0000256" key="3">
    <source>
        <dbReference type="ARBA" id="ARBA00022833"/>
    </source>
</evidence>
<dbReference type="SUPFAM" id="SSF57850">
    <property type="entry name" value="RING/U-box"/>
    <property type="match status" value="1"/>
</dbReference>
<feature type="transmembrane region" description="Helical" evidence="4">
    <location>
        <begin position="84"/>
        <end position="110"/>
    </location>
</feature>
<proteinExistence type="predicted"/>
<dbReference type="Pfam" id="PF12906">
    <property type="entry name" value="RINGv"/>
    <property type="match status" value="1"/>
</dbReference>
<evidence type="ECO:0000313" key="10">
    <source>
        <dbReference type="Proteomes" id="UP000663891"/>
    </source>
</evidence>
<dbReference type="InterPro" id="IPR011016">
    <property type="entry name" value="Znf_RING-CH"/>
</dbReference>
<evidence type="ECO:0000256" key="4">
    <source>
        <dbReference type="SAM" id="Phobius"/>
    </source>
</evidence>
<feature type="domain" description="RING-CH-type" evidence="5">
    <location>
        <begin position="4"/>
        <end position="68"/>
    </location>
</feature>
<dbReference type="EMBL" id="CAJNON010000399">
    <property type="protein sequence ID" value="CAF1242131.1"/>
    <property type="molecule type" value="Genomic_DNA"/>
</dbReference>
<feature type="transmembrane region" description="Helical" evidence="4">
    <location>
        <begin position="174"/>
        <end position="204"/>
    </location>
</feature>
<evidence type="ECO:0000259" key="5">
    <source>
        <dbReference type="PROSITE" id="PS51292"/>
    </source>
</evidence>
<dbReference type="EMBL" id="CAJOAZ010000526">
    <property type="protein sequence ID" value="CAF3668554.1"/>
    <property type="molecule type" value="Genomic_DNA"/>
</dbReference>
<feature type="transmembrane region" description="Helical" evidence="4">
    <location>
        <begin position="131"/>
        <end position="154"/>
    </location>
</feature>
<reference evidence="7" key="1">
    <citation type="submission" date="2021-02" db="EMBL/GenBank/DDBJ databases">
        <authorList>
            <person name="Nowell W R."/>
        </authorList>
    </citation>
    <scope>NUCLEOTIDE SEQUENCE</scope>
</reference>
<dbReference type="Proteomes" id="UP000663845">
    <property type="component" value="Unassembled WGS sequence"/>
</dbReference>
<dbReference type="OrthoDB" id="264354at2759"/>
<name>A0A814ZCW3_9BILA</name>
<dbReference type="PANTHER" id="PTHR46347">
    <property type="entry name" value="RING/FYVE/PHD ZINC FINGER SUPERFAMILY PROTEIN"/>
    <property type="match status" value="1"/>
</dbReference>
<protein>
    <recommendedName>
        <fullName evidence="5">RING-CH-type domain-containing protein</fullName>
    </recommendedName>
</protein>
<dbReference type="Proteomes" id="UP000663844">
    <property type="component" value="Unassembled WGS sequence"/>
</dbReference>
<gene>
    <name evidence="6" type="ORF">JYZ213_LOCUS28151</name>
    <name evidence="8" type="ORF">OKA104_LOCUS4662</name>
    <name evidence="9" type="ORF">OXD698_LOCUS10082</name>
    <name evidence="7" type="ORF">VCS650_LOCUS27856</name>
</gene>
<keyword evidence="4" id="KW-1133">Transmembrane helix</keyword>
<dbReference type="EMBL" id="CAJNOG010000404">
    <property type="protein sequence ID" value="CAF1223756.1"/>
    <property type="molecule type" value="Genomic_DNA"/>
</dbReference>
<comment type="caution">
    <text evidence="7">The sequence shown here is derived from an EMBL/GenBank/DDBJ whole genome shotgun (WGS) entry which is preliminary data.</text>
</comment>
<keyword evidence="1" id="KW-0479">Metal-binding</keyword>
<dbReference type="Proteomes" id="UP000663881">
    <property type="component" value="Unassembled WGS sequence"/>
</dbReference>
<dbReference type="Proteomes" id="UP000663891">
    <property type="component" value="Unassembled WGS sequence"/>
</dbReference>
<dbReference type="EMBL" id="CAJOAY010000153">
    <property type="protein sequence ID" value="CAF3562405.1"/>
    <property type="molecule type" value="Genomic_DNA"/>
</dbReference>
<evidence type="ECO:0000313" key="7">
    <source>
        <dbReference type="EMBL" id="CAF1242131.1"/>
    </source>
</evidence>
<dbReference type="GO" id="GO:0008270">
    <property type="term" value="F:zinc ion binding"/>
    <property type="evidence" value="ECO:0007669"/>
    <property type="project" value="UniProtKB-KW"/>
</dbReference>
<evidence type="ECO:0000313" key="9">
    <source>
        <dbReference type="EMBL" id="CAF3668554.1"/>
    </source>
</evidence>
<keyword evidence="2" id="KW-0863">Zinc-finger</keyword>
<sequence>MATTTEDESKQCRICFDTDNPDDLISPCLCSGGSAFIHRQCLDRWRSENIRGIGFKSCDICHFEYVIETVVDDPKAERTRLLKYYAFVIRDTTALILLVQLVILGLTFIVKGLDKKSENIKNQFPNWMNTFIIYYLTTVIILLALIGFIAMIILCRSGNWNFNPFSTGRSGTNSNGIVACVIVFIIIFVLIGLVVGVFISGVILGKITKHHSSKLWLRQEAQKYVVKDFQGKRAELEKYNLTLASLAMP</sequence>
<dbReference type="SMART" id="SM00744">
    <property type="entry name" value="RINGv"/>
    <property type="match status" value="1"/>
</dbReference>
<dbReference type="Gene3D" id="3.30.40.10">
    <property type="entry name" value="Zinc/RING finger domain, C3HC4 (zinc finger)"/>
    <property type="match status" value="1"/>
</dbReference>
<organism evidence="7 10">
    <name type="scientific">Adineta steineri</name>
    <dbReference type="NCBI Taxonomy" id="433720"/>
    <lineage>
        <taxon>Eukaryota</taxon>
        <taxon>Metazoa</taxon>
        <taxon>Spiralia</taxon>
        <taxon>Gnathifera</taxon>
        <taxon>Rotifera</taxon>
        <taxon>Eurotatoria</taxon>
        <taxon>Bdelloidea</taxon>
        <taxon>Adinetida</taxon>
        <taxon>Adinetidae</taxon>
        <taxon>Adineta</taxon>
    </lineage>
</organism>
<keyword evidence="4" id="KW-0812">Transmembrane</keyword>
<evidence type="ECO:0000313" key="8">
    <source>
        <dbReference type="EMBL" id="CAF3562405.1"/>
    </source>
</evidence>
<keyword evidence="3" id="KW-0862">Zinc</keyword>
<dbReference type="InterPro" id="IPR013083">
    <property type="entry name" value="Znf_RING/FYVE/PHD"/>
</dbReference>